<feature type="transmembrane region" description="Helical" evidence="12">
    <location>
        <begin position="334"/>
        <end position="359"/>
    </location>
</feature>
<evidence type="ECO:0000256" key="13">
    <source>
        <dbReference type="SAM" id="MobiDB-lite"/>
    </source>
</evidence>
<dbReference type="Pfam" id="PF03901">
    <property type="entry name" value="Glyco_transf_22"/>
    <property type="match status" value="1"/>
</dbReference>
<protein>
    <recommendedName>
        <fullName evidence="12">Mannosyltransferase</fullName>
        <ecNumber evidence="12">2.4.1.-</ecNumber>
    </recommendedName>
</protein>
<evidence type="ECO:0000313" key="14">
    <source>
        <dbReference type="EMBL" id="VVC30834.1"/>
    </source>
</evidence>
<comment type="subcellular location">
    <subcellularLocation>
        <location evidence="1 12">Endoplasmic reticulum membrane</location>
        <topology evidence="1 12">Multi-pass membrane protein</topology>
    </subcellularLocation>
</comment>
<dbReference type="GO" id="GO:0006487">
    <property type="term" value="P:protein N-linked glycosylation"/>
    <property type="evidence" value="ECO:0007669"/>
    <property type="project" value="TreeGrafter"/>
</dbReference>
<evidence type="ECO:0000256" key="12">
    <source>
        <dbReference type="RuleBase" id="RU363075"/>
    </source>
</evidence>
<evidence type="ECO:0000256" key="10">
    <source>
        <dbReference type="ARBA" id="ARBA00044721"/>
    </source>
</evidence>
<feature type="transmembrane region" description="Helical" evidence="12">
    <location>
        <begin position="110"/>
        <end position="130"/>
    </location>
</feature>
<evidence type="ECO:0000256" key="4">
    <source>
        <dbReference type="ARBA" id="ARBA00022676"/>
    </source>
</evidence>
<evidence type="ECO:0000256" key="9">
    <source>
        <dbReference type="ARBA" id="ARBA00023136"/>
    </source>
</evidence>
<proteinExistence type="inferred from homology"/>
<gene>
    <name evidence="14" type="ORF">CINCED_3A017881</name>
</gene>
<dbReference type="Proteomes" id="UP000325440">
    <property type="component" value="Unassembled WGS sequence"/>
</dbReference>
<feature type="compositionally biased region" description="Basic and acidic residues" evidence="13">
    <location>
        <begin position="503"/>
        <end position="513"/>
    </location>
</feature>
<evidence type="ECO:0000256" key="1">
    <source>
        <dbReference type="ARBA" id="ARBA00004477"/>
    </source>
</evidence>
<comment type="pathway">
    <text evidence="2">Protein modification; protein glycosylation.</text>
</comment>
<name>A0A5E4MHC2_9HEMI</name>
<evidence type="ECO:0000256" key="6">
    <source>
        <dbReference type="ARBA" id="ARBA00022692"/>
    </source>
</evidence>
<dbReference type="GO" id="GO:0005789">
    <property type="term" value="C:endoplasmic reticulum membrane"/>
    <property type="evidence" value="ECO:0007669"/>
    <property type="project" value="UniProtKB-SubCell"/>
</dbReference>
<dbReference type="InterPro" id="IPR005599">
    <property type="entry name" value="GPI_mannosylTrfase"/>
</dbReference>
<keyword evidence="15" id="KW-1185">Reference proteome</keyword>
<keyword evidence="4 12" id="KW-0328">Glycosyltransferase</keyword>
<evidence type="ECO:0000256" key="8">
    <source>
        <dbReference type="ARBA" id="ARBA00022989"/>
    </source>
</evidence>
<evidence type="ECO:0000256" key="11">
    <source>
        <dbReference type="ARBA" id="ARBA00048899"/>
    </source>
</evidence>
<keyword evidence="7 12" id="KW-0256">Endoplasmic reticulum</keyword>
<dbReference type="UniPathway" id="UPA00378"/>
<dbReference type="GO" id="GO:0052917">
    <property type="term" value="F:dol-P-Man:Man(7)GlcNAc(2)-PP-Dol alpha-1,6-mannosyltransferase activity"/>
    <property type="evidence" value="ECO:0007669"/>
    <property type="project" value="UniProtKB-EC"/>
</dbReference>
<feature type="transmembrane region" description="Helical" evidence="12">
    <location>
        <begin position="278"/>
        <end position="296"/>
    </location>
</feature>
<keyword evidence="8 12" id="KW-1133">Transmembrane helix</keyword>
<feature type="transmembrane region" description="Helical" evidence="12">
    <location>
        <begin position="302"/>
        <end position="322"/>
    </location>
</feature>
<keyword evidence="5 14" id="KW-0808">Transferase</keyword>
<feature type="transmembrane region" description="Helical" evidence="12">
    <location>
        <begin position="249"/>
        <end position="271"/>
    </location>
</feature>
<sequence>MNRILYLVSGTHLILSQFTKVEESFNIQAIHDILHHKTNLSQYDHLEFPGVVPRTFLGPILISVLSYPIFFFINYLEYFNKFINQLLVRAILNLIVVESIKHFHKTIEKIFGSGVGNWFLIITSTQFHVMYYSSRPLPNIMAFPLVMIAISSWITGKYKTLIWSSAAAILIFRSELVIYLGIILLIELFYKRLTILRGLKIGFVAAIVVLTTSVIIDSIFWRRLVWPEGEVLFFNTILNKSSQWGTQPFLWYFYSAIPRGIGFSLCFIPLGMIYDIRVTRLVLPALMFVLIYSILPHKELRFIIYVFPVLNISAASYCNRIWQTRFKPKGLKNLIALVFCISHIIGNLTFTIILSSAAIQNYPGGHAMLTLHKVEHKNLNANYSIHIDNLPAQTGVTRFTQLSNQWTYSKKEHLKPGCEELMSFTHLVIGSSHRDNEEMLPYKHSHHILFSVSGFSYVSLNYNTFPPLKIKTKTQIFVLKKNTIKSGVKQTIKRIKEEFKNAPEKDSKIDLQKSLKQKSKSQIND</sequence>
<dbReference type="EMBL" id="CABPRJ010000542">
    <property type="protein sequence ID" value="VVC30834.1"/>
    <property type="molecule type" value="Genomic_DNA"/>
</dbReference>
<reference evidence="14 15" key="1">
    <citation type="submission" date="2019-08" db="EMBL/GenBank/DDBJ databases">
        <authorList>
            <person name="Alioto T."/>
            <person name="Alioto T."/>
            <person name="Gomez Garrido J."/>
        </authorList>
    </citation>
    <scope>NUCLEOTIDE SEQUENCE [LARGE SCALE GENOMIC DNA]</scope>
</reference>
<feature type="region of interest" description="Disordered" evidence="13">
    <location>
        <begin position="503"/>
        <end position="525"/>
    </location>
</feature>
<evidence type="ECO:0000256" key="7">
    <source>
        <dbReference type="ARBA" id="ARBA00022824"/>
    </source>
</evidence>
<evidence type="ECO:0000256" key="2">
    <source>
        <dbReference type="ARBA" id="ARBA00004922"/>
    </source>
</evidence>
<keyword evidence="6 12" id="KW-0812">Transmembrane</keyword>
<feature type="transmembrane region" description="Helical" evidence="12">
    <location>
        <begin position="161"/>
        <end position="189"/>
    </location>
</feature>
<feature type="transmembrane region" description="Helical" evidence="12">
    <location>
        <begin position="137"/>
        <end position="155"/>
    </location>
</feature>
<evidence type="ECO:0000256" key="3">
    <source>
        <dbReference type="ARBA" id="ARBA00007063"/>
    </source>
</evidence>
<comment type="similarity">
    <text evidence="3 12">Belongs to the glycosyltransferase 22 family.</text>
</comment>
<dbReference type="PANTHER" id="PTHR22760">
    <property type="entry name" value="GLYCOSYLTRANSFERASE"/>
    <property type="match status" value="1"/>
</dbReference>
<dbReference type="OrthoDB" id="19039at2759"/>
<evidence type="ECO:0000313" key="15">
    <source>
        <dbReference type="Proteomes" id="UP000325440"/>
    </source>
</evidence>
<feature type="transmembrane region" description="Helical" evidence="12">
    <location>
        <begin position="56"/>
        <end position="74"/>
    </location>
</feature>
<comment type="catalytic activity">
    <reaction evidence="11">
        <text>an alpha-D-Man-(1-&gt;2)-alpha-D-Man-(1-&gt;2)-alpha-D-Man-(1-&gt;3)-[alpha-D-Man-(1-&gt;2)-alpha-D-Man-(1-&gt;3)-alpha-D-Man-(1-&gt;6)]-beta-D-Man-(1-&gt;4)-beta-D-GlcNAc-(1-&gt;4)-alpha-D-GlcNAc-diphospho-di-trans,poly-cis-dolichol + a di-trans,poly-cis-dolichyl beta-D-mannosyl phosphate = an alpha-D-Man-(1-&gt;2)-alpha-D-Man-(1-&gt;2)-alpha-D-Man-(1-&gt;3)-[alpha-D-Man-(1-&gt;2)-alpha-D-Man-(1-&gt;3)-[alpha-D-Man-(1-&gt;6)]-alpha-D-Man-(1-&gt;6)]-beta-D-Man-(1-&gt;4)-beta-D-GlcNAc-(1-&gt;4)-alpha-D-GlcNAc-diphospho-di-trans,poly-cis-dolichol + a di-trans,poly-cis-dolichyl phosphate + H(+)</text>
        <dbReference type="Rhea" id="RHEA:29535"/>
        <dbReference type="Rhea" id="RHEA-COMP:19498"/>
        <dbReference type="Rhea" id="RHEA-COMP:19501"/>
        <dbReference type="Rhea" id="RHEA-COMP:19518"/>
        <dbReference type="Rhea" id="RHEA-COMP:19519"/>
        <dbReference type="ChEBI" id="CHEBI:15378"/>
        <dbReference type="ChEBI" id="CHEBI:57683"/>
        <dbReference type="ChEBI" id="CHEBI:58211"/>
        <dbReference type="ChEBI" id="CHEBI:132517"/>
        <dbReference type="ChEBI" id="CHEBI:132519"/>
        <dbReference type="EC" id="2.4.1.260"/>
    </reaction>
    <physiologicalReaction direction="left-to-right" evidence="11">
        <dbReference type="Rhea" id="RHEA:29536"/>
    </physiologicalReaction>
</comment>
<feature type="transmembrane region" description="Helical" evidence="12">
    <location>
        <begin position="201"/>
        <end position="221"/>
    </location>
</feature>
<keyword evidence="9 12" id="KW-0472">Membrane</keyword>
<evidence type="ECO:0000256" key="5">
    <source>
        <dbReference type="ARBA" id="ARBA00022679"/>
    </source>
</evidence>
<comment type="function">
    <text evidence="10">Mannosyltransferase that operates in the biosynthetic pathway of dolichol-linked oligosaccharides, the glycan precursors employed in protein asparagine (N)-glycosylation. The assembly of dolichol-linked oligosaccharides begins on the cytosolic side of the endoplasmic reticulum membrane and finishes in its lumen. The sequential addition of sugars to dolichol pyrophosphate produces dolichol-linked oligosaccharides containing fourteen sugars, including two GlcNAcs, nine mannoses and three glucoses. Once assembled, the oligosaccharide is transferred from the lipid to nascent proteins by oligosaccharyltransferases. In the lumen of the endoplasmic reticulum, adds the eighth mannose residue in an alpha-1,6 linkage onto Man(7)GlcNAc(2)-PP-dolichol to produce Man(8)GlcNAc(2)-PP-dolichol.</text>
</comment>
<accession>A0A5E4MHC2</accession>
<dbReference type="EC" id="2.4.1.-" evidence="12"/>
<organism evidence="14 15">
    <name type="scientific">Cinara cedri</name>
    <dbReference type="NCBI Taxonomy" id="506608"/>
    <lineage>
        <taxon>Eukaryota</taxon>
        <taxon>Metazoa</taxon>
        <taxon>Ecdysozoa</taxon>
        <taxon>Arthropoda</taxon>
        <taxon>Hexapoda</taxon>
        <taxon>Insecta</taxon>
        <taxon>Pterygota</taxon>
        <taxon>Neoptera</taxon>
        <taxon>Paraneoptera</taxon>
        <taxon>Hemiptera</taxon>
        <taxon>Sternorrhyncha</taxon>
        <taxon>Aphidomorpha</taxon>
        <taxon>Aphidoidea</taxon>
        <taxon>Aphididae</taxon>
        <taxon>Lachninae</taxon>
        <taxon>Cinara</taxon>
    </lineage>
</organism>
<dbReference type="AlphaFoldDB" id="A0A5E4MHC2"/>
<dbReference type="PANTHER" id="PTHR22760:SF1">
    <property type="entry name" value="DOL-P-MAN:MAN(7)GLCNAC(2)-PP-DOL ALPHA-1,6-MANNOSYLTRANSFERASE"/>
    <property type="match status" value="1"/>
</dbReference>